<gene>
    <name evidence="1" type="ORF">SAMN04489810_1355</name>
</gene>
<evidence type="ECO:0000313" key="2">
    <source>
        <dbReference type="Proteomes" id="UP000199009"/>
    </source>
</evidence>
<dbReference type="Pfam" id="PF14552">
    <property type="entry name" value="Tautomerase_2"/>
    <property type="match status" value="1"/>
</dbReference>
<dbReference type="InterPro" id="IPR014347">
    <property type="entry name" value="Tautomerase/MIF_sf"/>
</dbReference>
<organism evidence="1 2">
    <name type="scientific">Microbacterium pygmaeum</name>
    <dbReference type="NCBI Taxonomy" id="370764"/>
    <lineage>
        <taxon>Bacteria</taxon>
        <taxon>Bacillati</taxon>
        <taxon>Actinomycetota</taxon>
        <taxon>Actinomycetes</taxon>
        <taxon>Micrococcales</taxon>
        <taxon>Microbacteriaceae</taxon>
        <taxon>Microbacterium</taxon>
    </lineage>
</organism>
<evidence type="ECO:0000313" key="1">
    <source>
        <dbReference type="EMBL" id="SDG81031.1"/>
    </source>
</evidence>
<dbReference type="PANTHER" id="PTHR38460:SF1">
    <property type="entry name" value="TAUTOMERASE YOLI-RELATED"/>
    <property type="match status" value="1"/>
</dbReference>
<reference evidence="1 2" key="1">
    <citation type="submission" date="2016-10" db="EMBL/GenBank/DDBJ databases">
        <authorList>
            <person name="de Groot N.N."/>
        </authorList>
    </citation>
    <scope>NUCLEOTIDE SEQUENCE [LARGE SCALE GENOMIC DNA]</scope>
    <source>
        <strain evidence="1 2">DSM 23142</strain>
    </source>
</reference>
<protein>
    <submittedName>
        <fullName evidence="1">Tautomerase enzyme</fullName>
    </submittedName>
</protein>
<dbReference type="Gene3D" id="3.30.429.10">
    <property type="entry name" value="Macrophage Migration Inhibitory Factor"/>
    <property type="match status" value="1"/>
</dbReference>
<dbReference type="Proteomes" id="UP000199009">
    <property type="component" value="Chromosome I"/>
</dbReference>
<dbReference type="InterPro" id="IPR037479">
    <property type="entry name" value="Tauto_MSAD"/>
</dbReference>
<dbReference type="STRING" id="370764.SAMN04489810_1355"/>
<dbReference type="RefSeq" id="WP_091487962.1">
    <property type="nucleotide sequence ID" value="NZ_LT629692.1"/>
</dbReference>
<dbReference type="SUPFAM" id="SSF55331">
    <property type="entry name" value="Tautomerase/MIF"/>
    <property type="match status" value="1"/>
</dbReference>
<accession>A0A1G7XA63</accession>
<dbReference type="AlphaFoldDB" id="A0A1G7XA63"/>
<keyword evidence="2" id="KW-1185">Reference proteome</keyword>
<dbReference type="PANTHER" id="PTHR38460">
    <property type="entry name" value="TAUTOMERASE YOLI-RELATED"/>
    <property type="match status" value="1"/>
</dbReference>
<proteinExistence type="predicted"/>
<dbReference type="OrthoDB" id="9804765at2"/>
<dbReference type="EMBL" id="LT629692">
    <property type="protein sequence ID" value="SDG81031.1"/>
    <property type="molecule type" value="Genomic_DNA"/>
</dbReference>
<sequence length="122" mass="13547">MPHARIDLHSSYRDRLPELSTAILAGMVKGFDMPATDLFQIFRLHEKGELVFGTAYPEPNREDIIFIEILASVGYGTAMKHQALVAIADEIENIGIPRQDLLLHVIEVPAGDWYSPGFAGVE</sequence>
<name>A0A1G7XA63_9MICO</name>